<evidence type="ECO:0000259" key="7">
    <source>
        <dbReference type="Pfam" id="PF04116"/>
    </source>
</evidence>
<dbReference type="OMA" id="ICTPYAS"/>
<feature type="region of interest" description="Disordered" evidence="5">
    <location>
        <begin position="271"/>
        <end position="299"/>
    </location>
</feature>
<evidence type="ECO:0000313" key="8">
    <source>
        <dbReference type="EMBL" id="KNE56878.1"/>
    </source>
</evidence>
<feature type="transmembrane region" description="Helical" evidence="6">
    <location>
        <begin position="95"/>
        <end position="112"/>
    </location>
</feature>
<feature type="transmembrane region" description="Helical" evidence="6">
    <location>
        <begin position="206"/>
        <end position="229"/>
    </location>
</feature>
<name>A0A0L0S2W9_ALLM3</name>
<dbReference type="eggNOG" id="KOG0872">
    <property type="taxonomic scope" value="Eukaryota"/>
</dbReference>
<proteinExistence type="predicted"/>
<accession>A0A0L0S2W9</accession>
<dbReference type="GO" id="GO:0016491">
    <property type="term" value="F:oxidoreductase activity"/>
    <property type="evidence" value="ECO:0007669"/>
    <property type="project" value="InterPro"/>
</dbReference>
<dbReference type="AlphaFoldDB" id="A0A0L0S2W9"/>
<dbReference type="STRING" id="578462.A0A0L0S2W9"/>
<keyword evidence="3 6" id="KW-1133">Transmembrane helix</keyword>
<dbReference type="InterPro" id="IPR006694">
    <property type="entry name" value="Fatty_acid_hydroxylase"/>
</dbReference>
<evidence type="ECO:0000256" key="6">
    <source>
        <dbReference type="SAM" id="Phobius"/>
    </source>
</evidence>
<feature type="domain" description="Fatty acid hydroxylase" evidence="7">
    <location>
        <begin position="138"/>
        <end position="263"/>
    </location>
</feature>
<organism evidence="8 9">
    <name type="scientific">Allomyces macrogynus (strain ATCC 38327)</name>
    <name type="common">Allomyces javanicus var. macrogynus</name>
    <dbReference type="NCBI Taxonomy" id="578462"/>
    <lineage>
        <taxon>Eukaryota</taxon>
        <taxon>Fungi</taxon>
        <taxon>Fungi incertae sedis</taxon>
        <taxon>Blastocladiomycota</taxon>
        <taxon>Blastocladiomycetes</taxon>
        <taxon>Blastocladiales</taxon>
        <taxon>Blastocladiaceae</taxon>
        <taxon>Allomyces</taxon>
    </lineage>
</organism>
<evidence type="ECO:0000256" key="3">
    <source>
        <dbReference type="ARBA" id="ARBA00022989"/>
    </source>
</evidence>
<evidence type="ECO:0000256" key="2">
    <source>
        <dbReference type="ARBA" id="ARBA00022692"/>
    </source>
</evidence>
<evidence type="ECO:0000256" key="1">
    <source>
        <dbReference type="ARBA" id="ARBA00004370"/>
    </source>
</evidence>
<feature type="transmembrane region" description="Helical" evidence="6">
    <location>
        <begin position="132"/>
        <end position="151"/>
    </location>
</feature>
<keyword evidence="2 6" id="KW-0812">Transmembrane</keyword>
<keyword evidence="4 6" id="KW-0472">Membrane</keyword>
<evidence type="ECO:0000313" key="9">
    <source>
        <dbReference type="Proteomes" id="UP000054350"/>
    </source>
</evidence>
<dbReference type="GO" id="GO:0008610">
    <property type="term" value="P:lipid biosynthetic process"/>
    <property type="evidence" value="ECO:0007669"/>
    <property type="project" value="InterPro"/>
</dbReference>
<protein>
    <recommendedName>
        <fullName evidence="7">Fatty acid hydroxylase domain-containing protein</fullName>
    </recommendedName>
</protein>
<reference evidence="8 9" key="1">
    <citation type="submission" date="2009-11" db="EMBL/GenBank/DDBJ databases">
        <title>Annotation of Allomyces macrogynus ATCC 38327.</title>
        <authorList>
            <consortium name="The Broad Institute Genome Sequencing Platform"/>
            <person name="Russ C."/>
            <person name="Cuomo C."/>
            <person name="Burger G."/>
            <person name="Gray M.W."/>
            <person name="Holland P.W.H."/>
            <person name="King N."/>
            <person name="Lang F.B.F."/>
            <person name="Roger A.J."/>
            <person name="Ruiz-Trillo I."/>
            <person name="Young S.K."/>
            <person name="Zeng Q."/>
            <person name="Gargeya S."/>
            <person name="Fitzgerald M."/>
            <person name="Haas B."/>
            <person name="Abouelleil A."/>
            <person name="Alvarado L."/>
            <person name="Arachchi H.M."/>
            <person name="Berlin A."/>
            <person name="Chapman S.B."/>
            <person name="Gearin G."/>
            <person name="Goldberg J."/>
            <person name="Griggs A."/>
            <person name="Gujja S."/>
            <person name="Hansen M."/>
            <person name="Heiman D."/>
            <person name="Howarth C."/>
            <person name="Larimer J."/>
            <person name="Lui A."/>
            <person name="MacDonald P.J.P."/>
            <person name="McCowen C."/>
            <person name="Montmayeur A."/>
            <person name="Murphy C."/>
            <person name="Neiman D."/>
            <person name="Pearson M."/>
            <person name="Priest M."/>
            <person name="Roberts A."/>
            <person name="Saif S."/>
            <person name="Shea T."/>
            <person name="Sisk P."/>
            <person name="Stolte C."/>
            <person name="Sykes S."/>
            <person name="Wortman J."/>
            <person name="Nusbaum C."/>
            <person name="Birren B."/>
        </authorList>
    </citation>
    <scope>NUCLEOTIDE SEQUENCE [LARGE SCALE GENOMIC DNA]</scope>
    <source>
        <strain evidence="8 9">ATCC 38327</strain>
    </source>
</reference>
<dbReference type="OrthoDB" id="6354873at2759"/>
<dbReference type="InterPro" id="IPR050307">
    <property type="entry name" value="Sterol_Desaturase_Related"/>
</dbReference>
<dbReference type="PANTHER" id="PTHR11863">
    <property type="entry name" value="STEROL DESATURASE"/>
    <property type="match status" value="1"/>
</dbReference>
<evidence type="ECO:0000256" key="4">
    <source>
        <dbReference type="ARBA" id="ARBA00023136"/>
    </source>
</evidence>
<keyword evidence="9" id="KW-1185">Reference proteome</keyword>
<dbReference type="GO" id="GO:0016020">
    <property type="term" value="C:membrane"/>
    <property type="evidence" value="ECO:0007669"/>
    <property type="project" value="UniProtKB-SubCell"/>
</dbReference>
<dbReference type="Pfam" id="PF04116">
    <property type="entry name" value="FA_hydroxylase"/>
    <property type="match status" value="1"/>
</dbReference>
<dbReference type="GO" id="GO:0005506">
    <property type="term" value="F:iron ion binding"/>
    <property type="evidence" value="ECO:0007669"/>
    <property type="project" value="InterPro"/>
</dbReference>
<evidence type="ECO:0000256" key="5">
    <source>
        <dbReference type="SAM" id="MobiDB-lite"/>
    </source>
</evidence>
<reference evidence="9" key="2">
    <citation type="submission" date="2009-11" db="EMBL/GenBank/DDBJ databases">
        <title>The Genome Sequence of Allomyces macrogynus strain ATCC 38327.</title>
        <authorList>
            <consortium name="The Broad Institute Genome Sequencing Platform"/>
            <person name="Russ C."/>
            <person name="Cuomo C."/>
            <person name="Shea T."/>
            <person name="Young S.K."/>
            <person name="Zeng Q."/>
            <person name="Koehrsen M."/>
            <person name="Haas B."/>
            <person name="Borodovsky M."/>
            <person name="Guigo R."/>
            <person name="Alvarado L."/>
            <person name="Berlin A."/>
            <person name="Borenstein D."/>
            <person name="Chen Z."/>
            <person name="Engels R."/>
            <person name="Freedman E."/>
            <person name="Gellesch M."/>
            <person name="Goldberg J."/>
            <person name="Griggs A."/>
            <person name="Gujja S."/>
            <person name="Heiman D."/>
            <person name="Hepburn T."/>
            <person name="Howarth C."/>
            <person name="Jen D."/>
            <person name="Larson L."/>
            <person name="Lewis B."/>
            <person name="Mehta T."/>
            <person name="Park D."/>
            <person name="Pearson M."/>
            <person name="Roberts A."/>
            <person name="Saif S."/>
            <person name="Shenoy N."/>
            <person name="Sisk P."/>
            <person name="Stolte C."/>
            <person name="Sykes S."/>
            <person name="Walk T."/>
            <person name="White J."/>
            <person name="Yandava C."/>
            <person name="Burger G."/>
            <person name="Gray M.W."/>
            <person name="Holland P.W.H."/>
            <person name="King N."/>
            <person name="Lang F.B.F."/>
            <person name="Roger A.J."/>
            <person name="Ruiz-Trillo I."/>
            <person name="Lander E."/>
            <person name="Nusbaum C."/>
        </authorList>
    </citation>
    <scope>NUCLEOTIDE SEQUENCE [LARGE SCALE GENOMIC DNA]</scope>
    <source>
        <strain evidence="9">ATCC 38327</strain>
    </source>
</reference>
<comment type="subcellular location">
    <subcellularLocation>
        <location evidence="1">Membrane</location>
    </subcellularLocation>
</comment>
<feature type="transmembrane region" description="Helical" evidence="6">
    <location>
        <begin position="51"/>
        <end position="74"/>
    </location>
</feature>
<dbReference type="VEuPathDB" id="FungiDB:AMAG_02649"/>
<sequence>MDIVLDYADHYALDTVYSHIASAFTATPWHDIVDAHLLVRDSLVRQGWTLFWLNAIGAIILYLLLATVSFYTIYDHDQMKHPKFLPNQIAREIKLSVIALPLMSALMLPLFLWEVRGYSKLYDNVDEYGWGYLIATVPLYLFFTDMCIYWIHRWEHHPAVYAYVHKPHHLWKVPTPFAAYAFHPVDGFLQALPYHMFPFIFPLHKYLYLGLFLFVMIWTVFIHDGAYFVSGTFINGAAHHTVHHLEFNYNYGQYFTLWDILGGSHKTPTLENTMPQKGKLTQNMASTSDVQKSGKKKRD</sequence>
<dbReference type="EMBL" id="GG745331">
    <property type="protein sequence ID" value="KNE56878.1"/>
    <property type="molecule type" value="Genomic_DNA"/>
</dbReference>
<feature type="compositionally biased region" description="Polar residues" evidence="5">
    <location>
        <begin position="271"/>
        <end position="291"/>
    </location>
</feature>
<gene>
    <name evidence="8" type="ORF">AMAG_02649</name>
</gene>
<dbReference type="Proteomes" id="UP000054350">
    <property type="component" value="Unassembled WGS sequence"/>
</dbReference>